<evidence type="ECO:0000313" key="1">
    <source>
        <dbReference type="EMBL" id="QCZ36951.1"/>
    </source>
</evidence>
<organism evidence="2 4">
    <name type="scientific">Mycoplasma nasistruthionis</name>
    <dbReference type="NCBI Taxonomy" id="353852"/>
    <lineage>
        <taxon>Bacteria</taxon>
        <taxon>Bacillati</taxon>
        <taxon>Mycoplasmatota</taxon>
        <taxon>Mollicutes</taxon>
        <taxon>Mycoplasmataceae</taxon>
        <taxon>Mycoplasma</taxon>
    </lineage>
</organism>
<dbReference type="OrthoDB" id="401199at2"/>
<dbReference type="EMBL" id="CP040825">
    <property type="protein sequence ID" value="QCZ36951.1"/>
    <property type="molecule type" value="Genomic_DNA"/>
</dbReference>
<accession>A0A4Y6I6S3</accession>
<evidence type="ECO:0000313" key="4">
    <source>
        <dbReference type="Proteomes" id="UP000315201"/>
    </source>
</evidence>
<evidence type="ECO:0000313" key="3">
    <source>
        <dbReference type="Proteomes" id="UP000305457"/>
    </source>
</evidence>
<dbReference type="Proteomes" id="UP000305457">
    <property type="component" value="Chromosome"/>
</dbReference>
<dbReference type="AlphaFoldDB" id="A0A4Y6I6S3"/>
<dbReference type="RefSeq" id="WP_139592431.1">
    <property type="nucleotide sequence ID" value="NZ_CP040825.1"/>
</dbReference>
<accession>A0A5B7XVI9</accession>
<dbReference type="NCBIfam" id="NF045969">
    <property type="entry name" value="trig_like_plasma"/>
    <property type="match status" value="1"/>
</dbReference>
<keyword evidence="4" id="KW-1185">Reference proteome</keyword>
<dbReference type="EMBL" id="CP041147">
    <property type="protein sequence ID" value="QDF65223.1"/>
    <property type="molecule type" value="Genomic_DNA"/>
</dbReference>
<name>A0A4Y6I6S3_9MOLU</name>
<evidence type="ECO:0000313" key="2">
    <source>
        <dbReference type="EMBL" id="QDF65223.1"/>
    </source>
</evidence>
<sequence>MKFLIDKFTVDKAVWLETQNNSFKRLEENKPKDQKIDRPTILATASLYLMQVEKDKLLEKLNKENPDKIFFMGVEQNVQMSPDNLSYDLKSYYFDDLDQFKLDIDPEHKFFIPADSEKKVEEFLKNFISEYSFRVPVIKDKVEQGDLVSIEIYDMEDNMQGTYFLEGKNVNEANLLKFLENKNLTDKHQTVLNEQDVKIKVASIYQFKKMPITDENIHLLQMENVKTLEDVKEFIRFQTFQQIVIDQLFNYGQEIMLQINRENLAKIDFQPDLLASESDPVKFAAYNIKGDYKQIALETITNYFWTMLFIKKLQIIVSRDDIEIEFNRFRQVLGQEAYSIPLFKIANTVLYKKLGLYYLQKLQPEDFAKYSKYFSK</sequence>
<gene>
    <name evidence="1" type="ORF">FG904_02995</name>
    <name evidence="2" type="ORF">FIV53_02940</name>
</gene>
<proteinExistence type="predicted"/>
<dbReference type="Proteomes" id="UP000315201">
    <property type="component" value="Chromosome"/>
</dbReference>
<reference evidence="2 4" key="1">
    <citation type="submission" date="2019-06" db="EMBL/GenBank/DDBJ databases">
        <title>Mycoplasma nasistruthionis sp. nov. str Ms03.</title>
        <authorList>
            <person name="Botes A."/>
        </authorList>
    </citation>
    <scope>NUCLEOTIDE SEQUENCE [LARGE SCALE GENOMIC DNA]</scope>
    <source>
        <strain evidence="2 4">Ms03</strain>
    </source>
</reference>
<dbReference type="KEGG" id="mnh:FG904_02995"/>
<reference evidence="1 3" key="2">
    <citation type="submission" date="2019-06" db="EMBL/GenBank/DDBJ databases">
        <title>Mycoplasma sp. 2F1A isolated from ostrich.</title>
        <authorList>
            <person name="Spergser J."/>
        </authorList>
    </citation>
    <scope>NUCLEOTIDE SEQUENCE [LARGE SCALE GENOMIC DNA]</scope>
    <source>
        <strain evidence="1 3">2F1A</strain>
    </source>
</reference>
<protein>
    <submittedName>
        <fullName evidence="2">Uncharacterized protein</fullName>
    </submittedName>
</protein>